<evidence type="ECO:0000259" key="10">
    <source>
        <dbReference type="PROSITE" id="PS50893"/>
    </source>
</evidence>
<evidence type="ECO:0000259" key="11">
    <source>
        <dbReference type="PROSITE" id="PS50929"/>
    </source>
</evidence>
<feature type="transmembrane region" description="Helical" evidence="9">
    <location>
        <begin position="370"/>
        <end position="392"/>
    </location>
</feature>
<dbReference type="EMBL" id="JACAZE010000011">
    <property type="protein sequence ID" value="KAF7304266.1"/>
    <property type="molecule type" value="Genomic_DNA"/>
</dbReference>
<feature type="transmembrane region" description="Helical" evidence="9">
    <location>
        <begin position="556"/>
        <end position="579"/>
    </location>
</feature>
<feature type="transmembrane region" description="Helical" evidence="9">
    <location>
        <begin position="86"/>
        <end position="105"/>
    </location>
</feature>
<keyword evidence="4" id="KW-0677">Repeat</keyword>
<feature type="transmembrane region" description="Helical" evidence="9">
    <location>
        <begin position="15"/>
        <end position="35"/>
    </location>
</feature>
<dbReference type="CDD" id="cd18604">
    <property type="entry name" value="ABC_6TM_VMR1_D2_like"/>
    <property type="match status" value="1"/>
</dbReference>
<feature type="domain" description="ABC transporter" evidence="10">
    <location>
        <begin position="1287"/>
        <end position="1524"/>
    </location>
</feature>
<accession>A0A8H6SRP1</accession>
<dbReference type="PANTHER" id="PTHR24223">
    <property type="entry name" value="ATP-BINDING CASSETTE SUB-FAMILY C"/>
    <property type="match status" value="1"/>
</dbReference>
<feature type="transmembrane region" description="Helical" evidence="9">
    <location>
        <begin position="949"/>
        <end position="972"/>
    </location>
</feature>
<dbReference type="CDD" id="cd03244">
    <property type="entry name" value="ABCC_MRP_domain2"/>
    <property type="match status" value="1"/>
</dbReference>
<dbReference type="GO" id="GO:0016887">
    <property type="term" value="F:ATP hydrolysis activity"/>
    <property type="evidence" value="ECO:0007669"/>
    <property type="project" value="InterPro"/>
</dbReference>
<evidence type="ECO:0000256" key="1">
    <source>
        <dbReference type="ARBA" id="ARBA00004141"/>
    </source>
</evidence>
<evidence type="ECO:0000256" key="6">
    <source>
        <dbReference type="ARBA" id="ARBA00022840"/>
    </source>
</evidence>
<feature type="domain" description="ABC transmembrane type-1" evidence="11">
    <location>
        <begin position="968"/>
        <end position="1235"/>
    </location>
</feature>
<keyword evidence="6" id="KW-0067">ATP-binding</keyword>
<feature type="transmembrane region" description="Helical" evidence="9">
    <location>
        <begin position="452"/>
        <end position="471"/>
    </location>
</feature>
<evidence type="ECO:0000313" key="13">
    <source>
        <dbReference type="Proteomes" id="UP000613580"/>
    </source>
</evidence>
<dbReference type="InterPro" id="IPR036640">
    <property type="entry name" value="ABC1_TM_sf"/>
</dbReference>
<feature type="transmembrane region" description="Helical" evidence="9">
    <location>
        <begin position="1081"/>
        <end position="1104"/>
    </location>
</feature>
<evidence type="ECO:0000256" key="2">
    <source>
        <dbReference type="ARBA" id="ARBA00022448"/>
    </source>
</evidence>
<feature type="transmembrane region" description="Helical" evidence="9">
    <location>
        <begin position="145"/>
        <end position="166"/>
    </location>
</feature>
<dbReference type="PROSITE" id="PS00211">
    <property type="entry name" value="ABC_TRANSPORTER_1"/>
    <property type="match status" value="1"/>
</dbReference>
<dbReference type="OrthoDB" id="6500128at2759"/>
<dbReference type="Pfam" id="PF00664">
    <property type="entry name" value="ABC_membrane"/>
    <property type="match status" value="2"/>
</dbReference>
<evidence type="ECO:0000256" key="7">
    <source>
        <dbReference type="ARBA" id="ARBA00022989"/>
    </source>
</evidence>
<dbReference type="InterPro" id="IPR050173">
    <property type="entry name" value="ABC_transporter_C-like"/>
</dbReference>
<protein>
    <recommendedName>
        <fullName evidence="14">P-loop containing nucleoside triphosphate hydrolase protein</fullName>
    </recommendedName>
</protein>
<comment type="subcellular location">
    <subcellularLocation>
        <location evidence="1">Membrane</location>
        <topology evidence="1">Multi-pass membrane protein</topology>
    </subcellularLocation>
</comment>
<proteinExistence type="predicted"/>
<evidence type="ECO:0000313" key="12">
    <source>
        <dbReference type="EMBL" id="KAF7304266.1"/>
    </source>
</evidence>
<dbReference type="GO" id="GO:0016020">
    <property type="term" value="C:membrane"/>
    <property type="evidence" value="ECO:0007669"/>
    <property type="project" value="UniProtKB-SubCell"/>
</dbReference>
<dbReference type="SUPFAM" id="SSF90123">
    <property type="entry name" value="ABC transporter transmembrane region"/>
    <property type="match status" value="2"/>
</dbReference>
<keyword evidence="2" id="KW-0813">Transport</keyword>
<dbReference type="InterPro" id="IPR027417">
    <property type="entry name" value="P-loop_NTPase"/>
</dbReference>
<dbReference type="FunFam" id="1.20.1560.10:FF:000013">
    <property type="entry name" value="ABC transporter C family member 2"/>
    <property type="match status" value="1"/>
</dbReference>
<feature type="transmembrane region" description="Helical" evidence="9">
    <location>
        <begin position="477"/>
        <end position="496"/>
    </location>
</feature>
<feature type="transmembrane region" description="Helical" evidence="9">
    <location>
        <begin position="216"/>
        <end position="235"/>
    </location>
</feature>
<dbReference type="Gene3D" id="1.20.1560.10">
    <property type="entry name" value="ABC transporter type 1, transmembrane domain"/>
    <property type="match status" value="2"/>
</dbReference>
<feature type="transmembrane region" description="Helical" evidence="9">
    <location>
        <begin position="319"/>
        <end position="341"/>
    </location>
</feature>
<evidence type="ECO:0000256" key="4">
    <source>
        <dbReference type="ARBA" id="ARBA00022737"/>
    </source>
</evidence>
<evidence type="ECO:0000256" key="9">
    <source>
        <dbReference type="SAM" id="Phobius"/>
    </source>
</evidence>
<keyword evidence="7 9" id="KW-1133">Transmembrane helix</keyword>
<feature type="domain" description="ABC transporter" evidence="10">
    <location>
        <begin position="652"/>
        <end position="898"/>
    </location>
</feature>
<reference evidence="12" key="1">
    <citation type="submission" date="2020-05" db="EMBL/GenBank/DDBJ databases">
        <title>Mycena genomes resolve the evolution of fungal bioluminescence.</title>
        <authorList>
            <person name="Tsai I.J."/>
        </authorList>
    </citation>
    <scope>NUCLEOTIDE SEQUENCE</scope>
    <source>
        <strain evidence="12">110903Hualien_Pintung</strain>
    </source>
</reference>
<dbReference type="PANTHER" id="PTHR24223:SF356">
    <property type="entry name" value="ATP-BINDING CASSETTE TRANSPORTER ABC4"/>
    <property type="match status" value="1"/>
</dbReference>
<dbReference type="InterPro" id="IPR017871">
    <property type="entry name" value="ABC_transporter-like_CS"/>
</dbReference>
<dbReference type="Proteomes" id="UP000613580">
    <property type="component" value="Unassembled WGS sequence"/>
</dbReference>
<dbReference type="GO" id="GO:0005524">
    <property type="term" value="F:ATP binding"/>
    <property type="evidence" value="ECO:0007669"/>
    <property type="project" value="UniProtKB-KW"/>
</dbReference>
<evidence type="ECO:0000256" key="5">
    <source>
        <dbReference type="ARBA" id="ARBA00022741"/>
    </source>
</evidence>
<dbReference type="Pfam" id="PF00005">
    <property type="entry name" value="ABC_tran"/>
    <property type="match status" value="2"/>
</dbReference>
<keyword evidence="13" id="KW-1185">Reference proteome</keyword>
<feature type="transmembrane region" description="Helical" evidence="9">
    <location>
        <begin position="992"/>
        <end position="1020"/>
    </location>
</feature>
<keyword evidence="8 9" id="KW-0472">Membrane</keyword>
<sequence length="1539" mass="169076">MSANASWFSPASDTLLLPIYAAAGSCLLLLSSFLWTSNAVVKLRASYLKYVETEASGTRDRHPHFGASILDHAEKHGGGAIFVFKLARLIGCLLLVALSCAAVLLDDEDANSLFVLAKAGLSFAATIASQQYLEPSSLYSKTIRSGLFVQLAMVFVYLYTAVLATASLSACVRVSKTAARHLNVVLATALLVYLLRDVVPLATYKLSPSDAWEGRLLWTKIVVLCITGGVIPLAMPRQYIPLDPKHPMPVANAEQTASILSLAFYFFLDPIIKLASRVSHLPYEDLPPLCDYDASEVLRKHAFPSLDAFESGKRRHLGIGLLSLFQWDFILMAFLLGIAALSKLVSPLSINRILDYLENPDNNDRVMKPWFWVFTLFLGPLTYSVFWQRYLFLGNHVLAKSTSIVTQLIFDHALRIRIKADTGSNKTGANLMGRINTLVTVDLRNINEARNFLFLFVLIPFEVIGSIVFLYQVLGWSAFVGLTVMVATFPLAGYTAKISANFQEKTLEKTDARVQSITEILGVLRMVKMFGWEKQMQHKIEEKRSEELVRLWWQKLLFTTISIINTFVPVAIMNITLIMKQDLSASKVFSSMAVFEMLLGQIGFAIFCIRFTTRGKVSLDRVDEFLSQTELLDSFAKEAVVEAMDEPPSDLIGFQDAHFTWSRDAPSEADGTATPSRRFVLKVPGELLFKRGAINLVVGPTGSVGCSSPVSHPLIMQQGKTSLLMALLGEMHATRAGPTSWYNLPRTGGVAFAAQESWVLNDTIKNNILFHAPYDAQRYQQTEVGEHGRTLSGGQRARVTLARAIYSFSEIVLLDDVLAALDVHTARWVVDKCLRGPLVAGRTVILVTHNIALTKDLASFVVSVGLDGHARGETSISAALAHDKVLAEEASKDEEIVERFDEKVDESDPVTPEPAKSDGKLIIAEEIELGGVSRGAMMMFFDAHSPRPYLFFGSLLFLIVLTRTLGRAQTWILGYWADQYGHGVSVPATKYISIYGAVVLSSHLIQSIAYMWFALGAFVASKVIHTRLLNSVFSTTFRWLDSTPASRIITRFTADTSSIDDDISENFWELIWSTVDLLTRLLAIVIFSPVFFGPGVLVGFLGAWCGRVFMAAQMGVKREMSNARAPLLAHIGATMSGLGVYSGSLQTIGSTQLGFEASVRAYGAQNTFIKISMEQIDRLTRIQRTFSNLNRWVAARIDLLNLALAVSLAYHLLRTQTQSASNIGFTLTTAMGFSGEALLWVQFFNNFEVNSNSLERIKQFIDIEQEPAPTKNGVPPAYWPASGNLSVRGLSARYSENGSDVLHGLSLDIRSGERIGVVGRTGAGKSSLTLSLLRCIFTKGEVYYDGIETSSLNLDALRSNITIIPQAPELFAGSLRANIDILGQFDDDALNDALRSAGLAALQEEMEEGSAKLTLDTECAAGGDNLSLGQRQIVALARAIVRGSKLLILDEATSAIDYKTDNAIQTSLRTELPKDTTVITIAHRLQSVMDADKIMVLDAGNLVEFDTPKKLLENVNGQLRALVDGSENKEELYAMAGLV</sequence>
<dbReference type="GO" id="GO:0140359">
    <property type="term" value="F:ABC-type transporter activity"/>
    <property type="evidence" value="ECO:0007669"/>
    <property type="project" value="InterPro"/>
</dbReference>
<evidence type="ECO:0000256" key="3">
    <source>
        <dbReference type="ARBA" id="ARBA00022692"/>
    </source>
</evidence>
<keyword evidence="5" id="KW-0547">Nucleotide-binding</keyword>
<evidence type="ECO:0008006" key="14">
    <source>
        <dbReference type="Google" id="ProtNLM"/>
    </source>
</evidence>
<dbReference type="SUPFAM" id="SSF52540">
    <property type="entry name" value="P-loop containing nucleoside triphosphate hydrolases"/>
    <property type="match status" value="2"/>
</dbReference>
<feature type="domain" description="ABC transmembrane type-1" evidence="11">
    <location>
        <begin position="330"/>
        <end position="614"/>
    </location>
</feature>
<name>A0A8H6SRP1_MYCCL</name>
<dbReference type="SMART" id="SM00382">
    <property type="entry name" value="AAA"/>
    <property type="match status" value="2"/>
</dbReference>
<feature type="transmembrane region" description="Helical" evidence="9">
    <location>
        <begin position="178"/>
        <end position="195"/>
    </location>
</feature>
<dbReference type="InterPro" id="IPR011527">
    <property type="entry name" value="ABC1_TM_dom"/>
</dbReference>
<keyword evidence="3 9" id="KW-0812">Transmembrane</keyword>
<organism evidence="12 13">
    <name type="scientific">Mycena chlorophos</name>
    <name type="common">Agaric fungus</name>
    <name type="synonym">Agaricus chlorophos</name>
    <dbReference type="NCBI Taxonomy" id="658473"/>
    <lineage>
        <taxon>Eukaryota</taxon>
        <taxon>Fungi</taxon>
        <taxon>Dikarya</taxon>
        <taxon>Basidiomycota</taxon>
        <taxon>Agaricomycotina</taxon>
        <taxon>Agaricomycetes</taxon>
        <taxon>Agaricomycetidae</taxon>
        <taxon>Agaricales</taxon>
        <taxon>Marasmiineae</taxon>
        <taxon>Mycenaceae</taxon>
        <taxon>Mycena</taxon>
    </lineage>
</organism>
<evidence type="ECO:0000256" key="8">
    <source>
        <dbReference type="ARBA" id="ARBA00023136"/>
    </source>
</evidence>
<dbReference type="Gene3D" id="3.40.50.300">
    <property type="entry name" value="P-loop containing nucleotide triphosphate hydrolases"/>
    <property type="match status" value="2"/>
</dbReference>
<dbReference type="FunFam" id="3.40.50.300:FF:000838">
    <property type="entry name" value="ABC multidrug transporter (Eurofung)"/>
    <property type="match status" value="1"/>
</dbReference>
<feature type="transmembrane region" description="Helical" evidence="9">
    <location>
        <begin position="591"/>
        <end position="611"/>
    </location>
</feature>
<dbReference type="InterPro" id="IPR003439">
    <property type="entry name" value="ABC_transporter-like_ATP-bd"/>
</dbReference>
<dbReference type="PROSITE" id="PS50929">
    <property type="entry name" value="ABC_TM1F"/>
    <property type="match status" value="2"/>
</dbReference>
<dbReference type="InterPro" id="IPR003593">
    <property type="entry name" value="AAA+_ATPase"/>
</dbReference>
<dbReference type="CDD" id="cd18596">
    <property type="entry name" value="ABC_6TM_VMR1_D1_like"/>
    <property type="match status" value="1"/>
</dbReference>
<comment type="caution">
    <text evidence="12">The sequence shown here is derived from an EMBL/GenBank/DDBJ whole genome shotgun (WGS) entry which is preliminary data.</text>
</comment>
<dbReference type="PROSITE" id="PS50893">
    <property type="entry name" value="ABC_TRANSPORTER_2"/>
    <property type="match status" value="2"/>
</dbReference>
<gene>
    <name evidence="12" type="ORF">HMN09_00827900</name>
</gene>